<gene>
    <name evidence="2" type="ORF">PLEPLA_LOCUS8120</name>
</gene>
<reference evidence="2" key="1">
    <citation type="submission" date="2020-03" db="EMBL/GenBank/DDBJ databases">
        <authorList>
            <person name="Weist P."/>
        </authorList>
    </citation>
    <scope>NUCLEOTIDE SEQUENCE</scope>
</reference>
<dbReference type="AlphaFoldDB" id="A0A9N7TW57"/>
<dbReference type="Proteomes" id="UP001153269">
    <property type="component" value="Unassembled WGS sequence"/>
</dbReference>
<dbReference type="EMBL" id="CADEAL010000444">
    <property type="protein sequence ID" value="CAB1420245.1"/>
    <property type="molecule type" value="Genomic_DNA"/>
</dbReference>
<evidence type="ECO:0000256" key="1">
    <source>
        <dbReference type="SAM" id="MobiDB-lite"/>
    </source>
</evidence>
<feature type="compositionally biased region" description="Basic and acidic residues" evidence="1">
    <location>
        <begin position="1"/>
        <end position="10"/>
    </location>
</feature>
<evidence type="ECO:0000313" key="2">
    <source>
        <dbReference type="EMBL" id="CAB1420245.1"/>
    </source>
</evidence>
<feature type="region of interest" description="Disordered" evidence="1">
    <location>
        <begin position="1"/>
        <end position="22"/>
    </location>
</feature>
<organism evidence="2 3">
    <name type="scientific">Pleuronectes platessa</name>
    <name type="common">European plaice</name>
    <dbReference type="NCBI Taxonomy" id="8262"/>
    <lineage>
        <taxon>Eukaryota</taxon>
        <taxon>Metazoa</taxon>
        <taxon>Chordata</taxon>
        <taxon>Craniata</taxon>
        <taxon>Vertebrata</taxon>
        <taxon>Euteleostomi</taxon>
        <taxon>Actinopterygii</taxon>
        <taxon>Neopterygii</taxon>
        <taxon>Teleostei</taxon>
        <taxon>Neoteleostei</taxon>
        <taxon>Acanthomorphata</taxon>
        <taxon>Carangaria</taxon>
        <taxon>Pleuronectiformes</taxon>
        <taxon>Pleuronectoidei</taxon>
        <taxon>Pleuronectidae</taxon>
        <taxon>Pleuronectes</taxon>
    </lineage>
</organism>
<accession>A0A9N7TW57</accession>
<name>A0A9N7TW57_PLEPL</name>
<sequence>MGTEGKKESAVRSLLHNNSPAGDGKLAQVESLQAHLSLCAALIRKCPPCLGGETMETYQPRVDITAR</sequence>
<evidence type="ECO:0000313" key="3">
    <source>
        <dbReference type="Proteomes" id="UP001153269"/>
    </source>
</evidence>
<keyword evidence="3" id="KW-1185">Reference proteome</keyword>
<protein>
    <submittedName>
        <fullName evidence="2">Uncharacterized protein</fullName>
    </submittedName>
</protein>
<proteinExistence type="predicted"/>
<comment type="caution">
    <text evidence="2">The sequence shown here is derived from an EMBL/GenBank/DDBJ whole genome shotgun (WGS) entry which is preliminary data.</text>
</comment>